<gene>
    <name evidence="9" type="ORF">GCM10009559_25240</name>
</gene>
<proteinExistence type="predicted"/>
<evidence type="ECO:0000259" key="8">
    <source>
        <dbReference type="PROSITE" id="PS50850"/>
    </source>
</evidence>
<dbReference type="PANTHER" id="PTHR43045">
    <property type="entry name" value="SHIKIMATE TRANSPORTER"/>
    <property type="match status" value="1"/>
</dbReference>
<dbReference type="Gene3D" id="1.20.1250.20">
    <property type="entry name" value="MFS general substrate transporter like domains"/>
    <property type="match status" value="2"/>
</dbReference>
<keyword evidence="10" id="KW-1185">Reference proteome</keyword>
<dbReference type="EMBL" id="BAAAHP010000072">
    <property type="protein sequence ID" value="GAA0934570.1"/>
    <property type="molecule type" value="Genomic_DNA"/>
</dbReference>
<dbReference type="InterPro" id="IPR036259">
    <property type="entry name" value="MFS_trans_sf"/>
</dbReference>
<feature type="domain" description="Major facilitator superfamily (MFS) profile" evidence="8">
    <location>
        <begin position="19"/>
        <end position="436"/>
    </location>
</feature>
<feature type="transmembrane region" description="Helical" evidence="7">
    <location>
        <begin position="345"/>
        <end position="363"/>
    </location>
</feature>
<protein>
    <submittedName>
        <fullName evidence="9">MHS family MFS transporter</fullName>
    </submittedName>
</protein>
<accession>A0ABP4ACD4</accession>
<sequence length="460" mass="46931">MTTPAAGTGTPDSATMRRVAIASGVGTTIEFYDFLIYGTAAALVFPTVFFPVLGATAGTVASFATFAVAFIARPLGAIFFGHFGDRLGRKRTLVATLVLMGVSTMLIGLLPGSATIGVAAPIALVVLRFAQGFAVGGEWTGAVLLTAEYAPPGKRGFYAVFPQLGAPIALVLANATFLATGLVLGDTDQAFLDYGWRIPFLVSAVLVGVGLYVRLNIEETPAFVRARSQREASAQLGTAPLVSAIRSQARTILLGGGTGIALFAFFYIGTAYLTSYGASASGVGLSRQTVLAMGIASGIAFGTMTVVSGRLSDRIGRRRLVIASCAAAAVWALVLFPLLGVGTGWAFGIGLVVTLAIVGVQHGPMGAMFPELFETRHRYSGAGAAYNLAAILGGTVPPMIAAPLAVTFGPMAVGIMLAALALVSVVCARMLPETHLTDMAPTLAPAPAAARPAVGSGGVA</sequence>
<comment type="subcellular location">
    <subcellularLocation>
        <location evidence="1">Cell membrane</location>
        <topology evidence="1">Multi-pass membrane protein</topology>
    </subcellularLocation>
</comment>
<evidence type="ECO:0000256" key="6">
    <source>
        <dbReference type="ARBA" id="ARBA00023136"/>
    </source>
</evidence>
<keyword evidence="4 7" id="KW-0812">Transmembrane</keyword>
<dbReference type="PROSITE" id="PS00216">
    <property type="entry name" value="SUGAR_TRANSPORT_1"/>
    <property type="match status" value="1"/>
</dbReference>
<feature type="transmembrane region" description="Helical" evidence="7">
    <location>
        <begin position="251"/>
        <end position="269"/>
    </location>
</feature>
<evidence type="ECO:0000256" key="4">
    <source>
        <dbReference type="ARBA" id="ARBA00022692"/>
    </source>
</evidence>
<reference evidence="10" key="1">
    <citation type="journal article" date="2019" name="Int. J. Syst. Evol. Microbiol.">
        <title>The Global Catalogue of Microorganisms (GCM) 10K type strain sequencing project: providing services to taxonomists for standard genome sequencing and annotation.</title>
        <authorList>
            <consortium name="The Broad Institute Genomics Platform"/>
            <consortium name="The Broad Institute Genome Sequencing Center for Infectious Disease"/>
            <person name="Wu L."/>
            <person name="Ma J."/>
        </authorList>
    </citation>
    <scope>NUCLEOTIDE SEQUENCE [LARGE SCALE GENOMIC DNA]</scope>
    <source>
        <strain evidence="10">JCM 11117</strain>
    </source>
</reference>
<feature type="transmembrane region" description="Helical" evidence="7">
    <location>
        <begin position="289"/>
        <end position="308"/>
    </location>
</feature>
<evidence type="ECO:0000256" key="1">
    <source>
        <dbReference type="ARBA" id="ARBA00004651"/>
    </source>
</evidence>
<evidence type="ECO:0000256" key="3">
    <source>
        <dbReference type="ARBA" id="ARBA00022475"/>
    </source>
</evidence>
<feature type="transmembrane region" description="Helical" evidence="7">
    <location>
        <begin position="157"/>
        <end position="184"/>
    </location>
</feature>
<dbReference type="Pfam" id="PF07690">
    <property type="entry name" value="MFS_1"/>
    <property type="match status" value="1"/>
</dbReference>
<comment type="caution">
    <text evidence="9">The sequence shown here is derived from an EMBL/GenBank/DDBJ whole genome shotgun (WGS) entry which is preliminary data.</text>
</comment>
<feature type="transmembrane region" description="Helical" evidence="7">
    <location>
        <begin position="196"/>
        <end position="215"/>
    </location>
</feature>
<dbReference type="InterPro" id="IPR005829">
    <property type="entry name" value="Sugar_transporter_CS"/>
</dbReference>
<keyword evidence="3" id="KW-1003">Cell membrane</keyword>
<feature type="transmembrane region" description="Helical" evidence="7">
    <location>
        <begin position="320"/>
        <end position="339"/>
    </location>
</feature>
<keyword evidence="2" id="KW-0813">Transport</keyword>
<dbReference type="PROSITE" id="PS50850">
    <property type="entry name" value="MFS"/>
    <property type="match status" value="1"/>
</dbReference>
<dbReference type="Proteomes" id="UP001499967">
    <property type="component" value="Unassembled WGS sequence"/>
</dbReference>
<evidence type="ECO:0000256" key="2">
    <source>
        <dbReference type="ARBA" id="ARBA00022448"/>
    </source>
</evidence>
<evidence type="ECO:0000256" key="7">
    <source>
        <dbReference type="SAM" id="Phobius"/>
    </source>
</evidence>
<dbReference type="PANTHER" id="PTHR43045:SF2">
    <property type="entry name" value="INNER MEMBRANE METABOLITE TRANSPORT PROTEIN YHJE"/>
    <property type="match status" value="1"/>
</dbReference>
<feature type="transmembrane region" description="Helical" evidence="7">
    <location>
        <begin position="384"/>
        <end position="405"/>
    </location>
</feature>
<name>A0ABP4ACD4_9PSEU</name>
<dbReference type="CDD" id="cd17369">
    <property type="entry name" value="MFS_ShiA_like"/>
    <property type="match status" value="1"/>
</dbReference>
<keyword evidence="5 7" id="KW-1133">Transmembrane helix</keyword>
<feature type="transmembrane region" description="Helical" evidence="7">
    <location>
        <begin position="92"/>
        <end position="110"/>
    </location>
</feature>
<dbReference type="RefSeq" id="WP_343941519.1">
    <property type="nucleotide sequence ID" value="NZ_BAAAHP010000072.1"/>
</dbReference>
<feature type="transmembrane region" description="Helical" evidence="7">
    <location>
        <begin position="411"/>
        <end position="431"/>
    </location>
</feature>
<feature type="transmembrane region" description="Helical" evidence="7">
    <location>
        <begin position="60"/>
        <end position="80"/>
    </location>
</feature>
<feature type="transmembrane region" description="Helical" evidence="7">
    <location>
        <begin position="122"/>
        <end position="145"/>
    </location>
</feature>
<evidence type="ECO:0000313" key="10">
    <source>
        <dbReference type="Proteomes" id="UP001499967"/>
    </source>
</evidence>
<evidence type="ECO:0000256" key="5">
    <source>
        <dbReference type="ARBA" id="ARBA00022989"/>
    </source>
</evidence>
<dbReference type="InterPro" id="IPR020846">
    <property type="entry name" value="MFS_dom"/>
</dbReference>
<keyword evidence="6 7" id="KW-0472">Membrane</keyword>
<evidence type="ECO:0000313" key="9">
    <source>
        <dbReference type="EMBL" id="GAA0934570.1"/>
    </source>
</evidence>
<dbReference type="InterPro" id="IPR011701">
    <property type="entry name" value="MFS"/>
</dbReference>
<organism evidence="9 10">
    <name type="scientific">Pseudonocardia zijingensis</name>
    <dbReference type="NCBI Taxonomy" id="153376"/>
    <lineage>
        <taxon>Bacteria</taxon>
        <taxon>Bacillati</taxon>
        <taxon>Actinomycetota</taxon>
        <taxon>Actinomycetes</taxon>
        <taxon>Pseudonocardiales</taxon>
        <taxon>Pseudonocardiaceae</taxon>
        <taxon>Pseudonocardia</taxon>
    </lineage>
</organism>
<dbReference type="SUPFAM" id="SSF103473">
    <property type="entry name" value="MFS general substrate transporter"/>
    <property type="match status" value="1"/>
</dbReference>